<dbReference type="GO" id="GO:0003677">
    <property type="term" value="F:DNA binding"/>
    <property type="evidence" value="ECO:0007669"/>
    <property type="project" value="UniProtKB-KW"/>
</dbReference>
<keyword evidence="1" id="KW-0805">Transcription regulation</keyword>
<evidence type="ECO:0000313" key="6">
    <source>
        <dbReference type="Proteomes" id="UP000037773"/>
    </source>
</evidence>
<dbReference type="InterPro" id="IPR000524">
    <property type="entry name" value="Tscrpt_reg_HTH_GntR"/>
</dbReference>
<evidence type="ECO:0000256" key="2">
    <source>
        <dbReference type="ARBA" id="ARBA00023125"/>
    </source>
</evidence>
<feature type="domain" description="HTH gntR-type" evidence="4">
    <location>
        <begin position="16"/>
        <end position="84"/>
    </location>
</feature>
<dbReference type="SMART" id="SM00866">
    <property type="entry name" value="UTRA"/>
    <property type="match status" value="1"/>
</dbReference>
<keyword evidence="2" id="KW-0238">DNA-binding</keyword>
<protein>
    <submittedName>
        <fullName evidence="5">GntR family transcriptional regulator</fullName>
    </submittedName>
</protein>
<dbReference type="InterPro" id="IPR011663">
    <property type="entry name" value="UTRA"/>
</dbReference>
<dbReference type="Proteomes" id="UP000037773">
    <property type="component" value="Unassembled WGS sequence"/>
</dbReference>
<name>A0A0M8QKU7_9ACTN</name>
<dbReference type="GO" id="GO:0045892">
    <property type="term" value="P:negative regulation of DNA-templated transcription"/>
    <property type="evidence" value="ECO:0007669"/>
    <property type="project" value="TreeGrafter"/>
</dbReference>
<organism evidence="5 6">
    <name type="scientific">Streptomyces caelestis</name>
    <dbReference type="NCBI Taxonomy" id="36816"/>
    <lineage>
        <taxon>Bacteria</taxon>
        <taxon>Bacillati</taxon>
        <taxon>Actinomycetota</taxon>
        <taxon>Actinomycetes</taxon>
        <taxon>Kitasatosporales</taxon>
        <taxon>Streptomycetaceae</taxon>
        <taxon>Streptomyces</taxon>
    </lineage>
</organism>
<reference evidence="5 6" key="1">
    <citation type="submission" date="2015-07" db="EMBL/GenBank/DDBJ databases">
        <authorList>
            <person name="Noorani M."/>
        </authorList>
    </citation>
    <scope>NUCLEOTIDE SEQUENCE [LARGE SCALE GENOMIC DNA]</scope>
    <source>
        <strain evidence="5 6">NRRL B-24567</strain>
    </source>
</reference>
<dbReference type="PATRIC" id="fig|36816.3.peg.2002"/>
<dbReference type="InterPro" id="IPR050679">
    <property type="entry name" value="Bact_HTH_transcr_reg"/>
</dbReference>
<dbReference type="InterPro" id="IPR028978">
    <property type="entry name" value="Chorismate_lyase_/UTRA_dom_sf"/>
</dbReference>
<gene>
    <name evidence="5" type="ORF">ADK41_09300</name>
</gene>
<evidence type="ECO:0000256" key="1">
    <source>
        <dbReference type="ARBA" id="ARBA00023015"/>
    </source>
</evidence>
<dbReference type="Gene3D" id="3.40.1410.10">
    <property type="entry name" value="Chorismate lyase-like"/>
    <property type="match status" value="1"/>
</dbReference>
<dbReference type="InterPro" id="IPR036388">
    <property type="entry name" value="WH-like_DNA-bd_sf"/>
</dbReference>
<evidence type="ECO:0000256" key="3">
    <source>
        <dbReference type="ARBA" id="ARBA00023163"/>
    </source>
</evidence>
<evidence type="ECO:0000259" key="4">
    <source>
        <dbReference type="PROSITE" id="PS50949"/>
    </source>
</evidence>
<dbReference type="EMBL" id="LGCN01000085">
    <property type="protein sequence ID" value="KOT42056.1"/>
    <property type="molecule type" value="Genomic_DNA"/>
</dbReference>
<dbReference type="SUPFAM" id="SSF46785">
    <property type="entry name" value="Winged helix' DNA-binding domain"/>
    <property type="match status" value="1"/>
</dbReference>
<accession>A0A0M8QKU7</accession>
<dbReference type="AlphaFoldDB" id="A0A0M8QKU7"/>
<dbReference type="PANTHER" id="PTHR44846">
    <property type="entry name" value="MANNOSYL-D-GLYCERATE TRANSPORT/METABOLISM SYSTEM REPRESSOR MNGR-RELATED"/>
    <property type="match status" value="1"/>
</dbReference>
<dbReference type="InterPro" id="IPR036390">
    <property type="entry name" value="WH_DNA-bd_sf"/>
</dbReference>
<sequence>MPCGSCEREAVKPPVPSRRDAIADDLRERIATGRLKPGDRLPSEAHLAAQYMVSTPTLRNALAVLQAESLVEKVHGKGNFVRRPLRRITYRGGGRTPGTQAVDLAPLSVTVHTTRVRARGHLTALLRTPTGSPLTEILCLGHEGDRPHSLARIYIPCDLAPAAVLRESLPYEGVLTRLMELRPPLAEVREEIGVRCPTPDEASTLRISSALAVLAVTRQTTDTAGRVVEAALLVLPGDRADAVFTTHHVIDERLAEG</sequence>
<dbReference type="Gene3D" id="1.10.10.10">
    <property type="entry name" value="Winged helix-like DNA-binding domain superfamily/Winged helix DNA-binding domain"/>
    <property type="match status" value="1"/>
</dbReference>
<dbReference type="CDD" id="cd07377">
    <property type="entry name" value="WHTH_GntR"/>
    <property type="match status" value="1"/>
</dbReference>
<dbReference type="Pfam" id="PF00392">
    <property type="entry name" value="GntR"/>
    <property type="match status" value="1"/>
</dbReference>
<dbReference type="PANTHER" id="PTHR44846:SF17">
    <property type="entry name" value="GNTR-FAMILY TRANSCRIPTIONAL REGULATOR"/>
    <property type="match status" value="1"/>
</dbReference>
<proteinExistence type="predicted"/>
<comment type="caution">
    <text evidence="5">The sequence shown here is derived from an EMBL/GenBank/DDBJ whole genome shotgun (WGS) entry which is preliminary data.</text>
</comment>
<dbReference type="PROSITE" id="PS50949">
    <property type="entry name" value="HTH_GNTR"/>
    <property type="match status" value="1"/>
</dbReference>
<dbReference type="GO" id="GO:0003700">
    <property type="term" value="F:DNA-binding transcription factor activity"/>
    <property type="evidence" value="ECO:0007669"/>
    <property type="project" value="InterPro"/>
</dbReference>
<dbReference type="SMART" id="SM00345">
    <property type="entry name" value="HTH_GNTR"/>
    <property type="match status" value="1"/>
</dbReference>
<keyword evidence="3" id="KW-0804">Transcription</keyword>
<evidence type="ECO:0000313" key="5">
    <source>
        <dbReference type="EMBL" id="KOT42056.1"/>
    </source>
</evidence>
<dbReference type="SUPFAM" id="SSF64288">
    <property type="entry name" value="Chorismate lyase-like"/>
    <property type="match status" value="1"/>
</dbReference>
<dbReference type="Pfam" id="PF07702">
    <property type="entry name" value="UTRA"/>
    <property type="match status" value="1"/>
</dbReference>
<keyword evidence="6" id="KW-1185">Reference proteome</keyword>